<evidence type="ECO:0000256" key="4">
    <source>
        <dbReference type="ARBA" id="ARBA00022807"/>
    </source>
</evidence>
<dbReference type="Gene3D" id="3.90.70.10">
    <property type="entry name" value="Cysteine proteinases"/>
    <property type="match status" value="1"/>
</dbReference>
<sequence length="337" mass="37627">MIFFILCVISFTAAAPQDDVSHVEKVRKQPVFYSMDEAPILFEDFIKEYNKKYDSKEKEQRFKIFVDNLKRINNLNRKSTNAVHGINKFTDLSKEEFQKYYLGFKPDKSFLDDINKKPIELSFNITAPAAFDWRDRGVVSRVKDQGQCGSCWAFSTIGNVESVNAIKHGNLVELSEQQLVDCDSDNQGCQGGYPEKALQYLVSNGAISEQSYPYVGMAQSCQYNSGSVVVRLSNVEKVNLPEQQIVDMLYSTAPLSIIIAAQALSSYSGGIIVNECAVSQQLDHAVLLVGYGNEGGVDFWLVKNSWGSNWGEGGYFRIQRGVNCLMMQNSGVVSGVM</sequence>
<dbReference type="InterPro" id="IPR000169">
    <property type="entry name" value="Pept_cys_AS"/>
</dbReference>
<dbReference type="Proteomes" id="UP000789524">
    <property type="component" value="Unassembled WGS sequence"/>
</dbReference>
<dbReference type="InterPro" id="IPR025660">
    <property type="entry name" value="Pept_his_AS"/>
</dbReference>
<feature type="domain" description="Cathepsin propeptide inhibitor" evidence="8">
    <location>
        <begin position="42"/>
        <end position="97"/>
    </location>
</feature>
<evidence type="ECO:0000313" key="9">
    <source>
        <dbReference type="EMBL" id="CAG9566500.1"/>
    </source>
</evidence>
<comment type="caution">
    <text evidence="9">The sequence shown here is derived from an EMBL/GenBank/DDBJ whole genome shotgun (WGS) entry which is preliminary data.</text>
</comment>
<dbReference type="GO" id="GO:0006508">
    <property type="term" value="P:proteolysis"/>
    <property type="evidence" value="ECO:0007669"/>
    <property type="project" value="UniProtKB-KW"/>
</dbReference>
<accession>A0A8J2W420</accession>
<keyword evidence="3" id="KW-0378">Hydrolase</keyword>
<keyword evidence="2" id="KW-0645">Protease</keyword>
<dbReference type="EMBL" id="CAKASE010000057">
    <property type="protein sequence ID" value="CAG9566500.1"/>
    <property type="molecule type" value="Genomic_DNA"/>
</dbReference>
<dbReference type="Pfam" id="PF08246">
    <property type="entry name" value="Inhibitor_I29"/>
    <property type="match status" value="1"/>
</dbReference>
<dbReference type="FunFam" id="3.90.70.10:FF:000103">
    <property type="entry name" value="Hypothetical LOC496748"/>
    <property type="match status" value="1"/>
</dbReference>
<evidence type="ECO:0000259" key="7">
    <source>
        <dbReference type="SMART" id="SM00645"/>
    </source>
</evidence>
<dbReference type="PANTHER" id="PTHR12411">
    <property type="entry name" value="CYSTEINE PROTEASE FAMILY C1-RELATED"/>
    <property type="match status" value="1"/>
</dbReference>
<organism evidence="9 10">
    <name type="scientific">Danaus chrysippus</name>
    <name type="common">African queen</name>
    <dbReference type="NCBI Taxonomy" id="151541"/>
    <lineage>
        <taxon>Eukaryota</taxon>
        <taxon>Metazoa</taxon>
        <taxon>Ecdysozoa</taxon>
        <taxon>Arthropoda</taxon>
        <taxon>Hexapoda</taxon>
        <taxon>Insecta</taxon>
        <taxon>Pterygota</taxon>
        <taxon>Neoptera</taxon>
        <taxon>Endopterygota</taxon>
        <taxon>Lepidoptera</taxon>
        <taxon>Glossata</taxon>
        <taxon>Ditrysia</taxon>
        <taxon>Papilionoidea</taxon>
        <taxon>Nymphalidae</taxon>
        <taxon>Danainae</taxon>
        <taxon>Danaini</taxon>
        <taxon>Danaina</taxon>
        <taxon>Danaus</taxon>
        <taxon>Anosia</taxon>
    </lineage>
</organism>
<evidence type="ECO:0000256" key="5">
    <source>
        <dbReference type="ARBA" id="ARBA00023145"/>
    </source>
</evidence>
<evidence type="ECO:0000256" key="3">
    <source>
        <dbReference type="ARBA" id="ARBA00022801"/>
    </source>
</evidence>
<dbReference type="SUPFAM" id="SSF54001">
    <property type="entry name" value="Cysteine proteinases"/>
    <property type="match status" value="1"/>
</dbReference>
<keyword evidence="5" id="KW-0865">Zymogen</keyword>
<dbReference type="OrthoDB" id="10253408at2759"/>
<evidence type="ECO:0000256" key="6">
    <source>
        <dbReference type="ARBA" id="ARBA00023157"/>
    </source>
</evidence>
<keyword evidence="4" id="KW-0788">Thiol protease</keyword>
<evidence type="ECO:0000259" key="8">
    <source>
        <dbReference type="SMART" id="SM00848"/>
    </source>
</evidence>
<dbReference type="InterPro" id="IPR039417">
    <property type="entry name" value="Peptidase_C1A_papain-like"/>
</dbReference>
<dbReference type="PRINTS" id="PR00705">
    <property type="entry name" value="PAPAIN"/>
</dbReference>
<evidence type="ECO:0000256" key="2">
    <source>
        <dbReference type="ARBA" id="ARBA00022670"/>
    </source>
</evidence>
<gene>
    <name evidence="9" type="ORF">DCHRY22_LOCUS7132</name>
</gene>
<dbReference type="PROSITE" id="PS00139">
    <property type="entry name" value="THIOL_PROTEASE_CYS"/>
    <property type="match status" value="1"/>
</dbReference>
<dbReference type="InterPro" id="IPR013128">
    <property type="entry name" value="Peptidase_C1A"/>
</dbReference>
<proteinExistence type="inferred from homology"/>
<feature type="domain" description="Peptidase C1A papain C-terminal" evidence="7">
    <location>
        <begin position="127"/>
        <end position="336"/>
    </location>
</feature>
<dbReference type="InterPro" id="IPR038765">
    <property type="entry name" value="Papain-like_cys_pep_sf"/>
</dbReference>
<evidence type="ECO:0000256" key="1">
    <source>
        <dbReference type="ARBA" id="ARBA00008455"/>
    </source>
</evidence>
<reference evidence="9" key="1">
    <citation type="submission" date="2021-09" db="EMBL/GenBank/DDBJ databases">
        <authorList>
            <person name="Martin H S."/>
        </authorList>
    </citation>
    <scope>NUCLEOTIDE SEQUENCE</scope>
</reference>
<dbReference type="SMART" id="SM00848">
    <property type="entry name" value="Inhibitor_I29"/>
    <property type="match status" value="1"/>
</dbReference>
<protein>
    <submittedName>
        <fullName evidence="9">(African queen) hypothetical protein</fullName>
    </submittedName>
</protein>
<comment type="similarity">
    <text evidence="1">Belongs to the peptidase C1 family.</text>
</comment>
<dbReference type="PROSITE" id="PS00639">
    <property type="entry name" value="THIOL_PROTEASE_HIS"/>
    <property type="match status" value="1"/>
</dbReference>
<keyword evidence="6" id="KW-1015">Disulfide bond</keyword>
<dbReference type="InterPro" id="IPR000668">
    <property type="entry name" value="Peptidase_C1A_C"/>
</dbReference>
<dbReference type="Pfam" id="PF00112">
    <property type="entry name" value="Peptidase_C1"/>
    <property type="match status" value="1"/>
</dbReference>
<evidence type="ECO:0000313" key="10">
    <source>
        <dbReference type="Proteomes" id="UP000789524"/>
    </source>
</evidence>
<dbReference type="AlphaFoldDB" id="A0A8J2W420"/>
<dbReference type="InterPro" id="IPR013201">
    <property type="entry name" value="Prot_inhib_I29"/>
</dbReference>
<dbReference type="GO" id="GO:0008234">
    <property type="term" value="F:cysteine-type peptidase activity"/>
    <property type="evidence" value="ECO:0007669"/>
    <property type="project" value="UniProtKB-KW"/>
</dbReference>
<dbReference type="SMART" id="SM00645">
    <property type="entry name" value="Pept_C1"/>
    <property type="match status" value="1"/>
</dbReference>
<dbReference type="CDD" id="cd02248">
    <property type="entry name" value="Peptidase_C1A"/>
    <property type="match status" value="1"/>
</dbReference>
<keyword evidence="10" id="KW-1185">Reference proteome</keyword>
<dbReference type="InterPro" id="IPR025661">
    <property type="entry name" value="Pept_asp_AS"/>
</dbReference>
<dbReference type="PROSITE" id="PS00640">
    <property type="entry name" value="THIOL_PROTEASE_ASN"/>
    <property type="match status" value="1"/>
</dbReference>
<name>A0A8J2W420_9NEOP</name>